<reference evidence="1" key="1">
    <citation type="submission" date="2018-05" db="EMBL/GenBank/DDBJ databases">
        <authorList>
            <person name="Lanie J.A."/>
            <person name="Ng W.-L."/>
            <person name="Kazmierczak K.M."/>
            <person name="Andrzejewski T.M."/>
            <person name="Davidsen T.M."/>
            <person name="Wayne K.J."/>
            <person name="Tettelin H."/>
            <person name="Glass J.I."/>
            <person name="Rusch D."/>
            <person name="Podicherti R."/>
            <person name="Tsui H.-C.T."/>
            <person name="Winkler M.E."/>
        </authorList>
    </citation>
    <scope>NUCLEOTIDE SEQUENCE</scope>
</reference>
<name>A0A382HZ30_9ZZZZ</name>
<evidence type="ECO:0000313" key="1">
    <source>
        <dbReference type="EMBL" id="SVB92586.1"/>
    </source>
</evidence>
<dbReference type="AlphaFoldDB" id="A0A382HZ30"/>
<proteinExistence type="predicted"/>
<protein>
    <submittedName>
        <fullName evidence="1">Uncharacterized protein</fullName>
    </submittedName>
</protein>
<accession>A0A382HZ30</accession>
<organism evidence="1">
    <name type="scientific">marine metagenome</name>
    <dbReference type="NCBI Taxonomy" id="408172"/>
    <lineage>
        <taxon>unclassified sequences</taxon>
        <taxon>metagenomes</taxon>
        <taxon>ecological metagenomes</taxon>
    </lineage>
</organism>
<sequence>MESIQCVKETWGEEGILHPSIVNKLMKTSAGIGSGRFGWMTKGFQESPDGKVLSDFSR</sequence>
<dbReference type="EMBL" id="UINC01064172">
    <property type="protein sequence ID" value="SVB92586.1"/>
    <property type="molecule type" value="Genomic_DNA"/>
</dbReference>
<gene>
    <name evidence="1" type="ORF">METZ01_LOCUS245440</name>
</gene>